<proteinExistence type="predicted"/>
<sequence length="98" mass="10313">MSTLCRGTAALAAVAALCAIDDRPPVLGTATADHTIRTVAQPDPCGANQYGCHAPYGACDNYQPGCAGPYDSGIEPYDYDQNRPYYTSGLHVEGRGVF</sequence>
<dbReference type="RefSeq" id="WP_397066410.1">
    <property type="nucleotide sequence ID" value="NZ_JBIRYL010000018.1"/>
</dbReference>
<accession>A0ABW7W7I6</accession>
<organism evidence="1 2">
    <name type="scientific">Nocardia testacea</name>
    <dbReference type="NCBI Taxonomy" id="248551"/>
    <lineage>
        <taxon>Bacteria</taxon>
        <taxon>Bacillati</taxon>
        <taxon>Actinomycetota</taxon>
        <taxon>Actinomycetes</taxon>
        <taxon>Mycobacteriales</taxon>
        <taxon>Nocardiaceae</taxon>
        <taxon>Nocardia</taxon>
    </lineage>
</organism>
<dbReference type="Proteomes" id="UP001611494">
    <property type="component" value="Unassembled WGS sequence"/>
</dbReference>
<gene>
    <name evidence="1" type="ORF">ACH49Z_29130</name>
</gene>
<evidence type="ECO:0000313" key="2">
    <source>
        <dbReference type="Proteomes" id="UP001611494"/>
    </source>
</evidence>
<evidence type="ECO:0000313" key="1">
    <source>
        <dbReference type="EMBL" id="MFI2233920.1"/>
    </source>
</evidence>
<protein>
    <submittedName>
        <fullName evidence="1">Uncharacterized protein</fullName>
    </submittedName>
</protein>
<reference evidence="1 2" key="1">
    <citation type="submission" date="2024-10" db="EMBL/GenBank/DDBJ databases">
        <title>The Natural Products Discovery Center: Release of the First 8490 Sequenced Strains for Exploring Actinobacteria Biosynthetic Diversity.</title>
        <authorList>
            <person name="Kalkreuter E."/>
            <person name="Kautsar S.A."/>
            <person name="Yang D."/>
            <person name="Bader C.D."/>
            <person name="Teijaro C.N."/>
            <person name="Fluegel L."/>
            <person name="Davis C.M."/>
            <person name="Simpson J.R."/>
            <person name="Lauterbach L."/>
            <person name="Steele A.D."/>
            <person name="Gui C."/>
            <person name="Meng S."/>
            <person name="Li G."/>
            <person name="Viehrig K."/>
            <person name="Ye F."/>
            <person name="Su P."/>
            <person name="Kiefer A.F."/>
            <person name="Nichols A."/>
            <person name="Cepeda A.J."/>
            <person name="Yan W."/>
            <person name="Fan B."/>
            <person name="Jiang Y."/>
            <person name="Adhikari A."/>
            <person name="Zheng C.-J."/>
            <person name="Schuster L."/>
            <person name="Cowan T.M."/>
            <person name="Smanski M.J."/>
            <person name="Chevrette M.G."/>
            <person name="De Carvalho L.P.S."/>
            <person name="Shen B."/>
        </authorList>
    </citation>
    <scope>NUCLEOTIDE SEQUENCE [LARGE SCALE GENOMIC DNA]</scope>
    <source>
        <strain evidence="1 2">NPDC019377</strain>
    </source>
</reference>
<name>A0ABW7W7I6_9NOCA</name>
<keyword evidence="2" id="KW-1185">Reference proteome</keyword>
<comment type="caution">
    <text evidence="1">The sequence shown here is derived from an EMBL/GenBank/DDBJ whole genome shotgun (WGS) entry which is preliminary data.</text>
</comment>
<dbReference type="EMBL" id="JBIRYL010000018">
    <property type="protein sequence ID" value="MFI2233920.1"/>
    <property type="molecule type" value="Genomic_DNA"/>
</dbReference>